<protein>
    <recommendedName>
        <fullName evidence="3">AMP-dependent synthetase/ligase domain-containing protein</fullName>
    </recommendedName>
</protein>
<dbReference type="PANTHER" id="PTHR43767:SF10">
    <property type="entry name" value="SURFACTIN SYNTHASE SUBUNIT 1"/>
    <property type="match status" value="1"/>
</dbReference>
<dbReference type="EMBL" id="BMVP01000004">
    <property type="protein sequence ID" value="GHB57511.1"/>
    <property type="molecule type" value="Genomic_DNA"/>
</dbReference>
<proteinExistence type="predicted"/>
<dbReference type="SUPFAM" id="SSF56801">
    <property type="entry name" value="Acetyl-CoA synthetase-like"/>
    <property type="match status" value="1"/>
</dbReference>
<dbReference type="Pfam" id="PF00501">
    <property type="entry name" value="AMP-binding"/>
    <property type="match status" value="1"/>
</dbReference>
<accession>A0ABQ3EUI3</accession>
<dbReference type="PANTHER" id="PTHR43767">
    <property type="entry name" value="LONG-CHAIN-FATTY-ACID--COA LIGASE"/>
    <property type="match status" value="1"/>
</dbReference>
<keyword evidence="2" id="KW-1133">Transmembrane helix</keyword>
<feature type="transmembrane region" description="Helical" evidence="2">
    <location>
        <begin position="619"/>
        <end position="636"/>
    </location>
</feature>
<feature type="domain" description="AMP-dependent synthetase/ligase" evidence="3">
    <location>
        <begin position="22"/>
        <end position="354"/>
    </location>
</feature>
<dbReference type="Gene3D" id="3.30.300.30">
    <property type="match status" value="1"/>
</dbReference>
<keyword evidence="2" id="KW-0472">Membrane</keyword>
<keyword evidence="2" id="KW-0812">Transmembrane</keyword>
<name>A0ABQ3EUI3_9ACTN</name>
<feature type="transmembrane region" description="Helical" evidence="2">
    <location>
        <begin position="549"/>
        <end position="572"/>
    </location>
</feature>
<feature type="transmembrane region" description="Helical" evidence="2">
    <location>
        <begin position="584"/>
        <end position="607"/>
    </location>
</feature>
<feature type="transmembrane region" description="Helical" evidence="2">
    <location>
        <begin position="656"/>
        <end position="675"/>
    </location>
</feature>
<dbReference type="RefSeq" id="WP_190184562.1">
    <property type="nucleotide sequence ID" value="NZ_BMVP01000004.1"/>
</dbReference>
<evidence type="ECO:0000256" key="2">
    <source>
        <dbReference type="SAM" id="Phobius"/>
    </source>
</evidence>
<dbReference type="Gene3D" id="3.40.50.12780">
    <property type="entry name" value="N-terminal domain of ligase-like"/>
    <property type="match status" value="1"/>
</dbReference>
<comment type="caution">
    <text evidence="4">The sequence shown here is derived from an EMBL/GenBank/DDBJ whole genome shotgun (WGS) entry which is preliminary data.</text>
</comment>
<evidence type="ECO:0000313" key="5">
    <source>
        <dbReference type="Proteomes" id="UP000642673"/>
    </source>
</evidence>
<dbReference type="InterPro" id="IPR045851">
    <property type="entry name" value="AMP-bd_C_sf"/>
</dbReference>
<sequence length="686" mass="72079">MTQGSEITRSGRQAPGSVLRRFEQWALDAPEARALVAGPVSLTYEQLDARANRLAHHLLAAGLPAQGLVAVGTARQPELVVALLAVLKAGAAYALIDVADPHTGRRQLAAIRPDAVLTHAAHHPLLDDGRGLRFIRLGADAAAIAEQPDDRPATATRDRDTAALLFTGAAEPRPVHVSHALLLAACDSWAEVAAPAPADRHLISAGPDVTAFAAGWPRALCTGGALVLAERTPWWPEGVRAAVEAEEVTVLHTDPAGALRLLLGDGPRSPGSAARSLRMVTVSGDRLYLDDHAALQGRLRPGARVLALYGTTESAGIGTCFELSRLPAPPADPARLALIGIPFPGCRADLRDGQILLTPPDGGDAIPTGDLGLLRPDGLLEFRGRIRDRITGHGAPLDPHHLESLIRSHDGVGSALVADVRGADVRGADVRGADVRGADARDDGIRSAGKRPRGGSRGLVAYLAPPPPGTRTGAGLPDTAGLWAHLAEEVPPEHFPYAVVPLRALPRDRAGREDRTGLPLPPLPDGPARTARGAGKYAGAGGGEQLSPAFASGCAVFLVALVALLLTGVFWPGSTDLTGVPARWAALFFVLYVFEVLAFAVGVVFLFGGRSRMRGRGRALTRAAHLAVVYLLVAWWPQDNLYRLAAKHDWPRQAALVYAFNIPLMIAGAVVALYLTRKPASAFGDD</sequence>
<dbReference type="Proteomes" id="UP000642673">
    <property type="component" value="Unassembled WGS sequence"/>
</dbReference>
<dbReference type="InterPro" id="IPR042099">
    <property type="entry name" value="ANL_N_sf"/>
</dbReference>
<feature type="region of interest" description="Disordered" evidence="1">
    <location>
        <begin position="440"/>
        <end position="459"/>
    </location>
</feature>
<evidence type="ECO:0000256" key="1">
    <source>
        <dbReference type="SAM" id="MobiDB-lite"/>
    </source>
</evidence>
<dbReference type="InterPro" id="IPR000873">
    <property type="entry name" value="AMP-dep_synth/lig_dom"/>
</dbReference>
<keyword evidence="5" id="KW-1185">Reference proteome</keyword>
<feature type="region of interest" description="Disordered" evidence="1">
    <location>
        <begin position="511"/>
        <end position="536"/>
    </location>
</feature>
<reference evidence="5" key="1">
    <citation type="journal article" date="2019" name="Int. J. Syst. Evol. Microbiol.">
        <title>The Global Catalogue of Microorganisms (GCM) 10K type strain sequencing project: providing services to taxonomists for standard genome sequencing and annotation.</title>
        <authorList>
            <consortium name="The Broad Institute Genomics Platform"/>
            <consortium name="The Broad Institute Genome Sequencing Center for Infectious Disease"/>
            <person name="Wu L."/>
            <person name="Ma J."/>
        </authorList>
    </citation>
    <scope>NUCLEOTIDE SEQUENCE [LARGE SCALE GENOMIC DNA]</scope>
    <source>
        <strain evidence="5">JCM 4738</strain>
    </source>
</reference>
<evidence type="ECO:0000259" key="3">
    <source>
        <dbReference type="Pfam" id="PF00501"/>
    </source>
</evidence>
<evidence type="ECO:0000313" key="4">
    <source>
        <dbReference type="EMBL" id="GHB57511.1"/>
    </source>
</evidence>
<gene>
    <name evidence="4" type="ORF">GCM10010347_29570</name>
</gene>
<organism evidence="4 5">
    <name type="scientific">Streptomyces cirratus</name>
    <dbReference type="NCBI Taxonomy" id="68187"/>
    <lineage>
        <taxon>Bacteria</taxon>
        <taxon>Bacillati</taxon>
        <taxon>Actinomycetota</taxon>
        <taxon>Actinomycetes</taxon>
        <taxon>Kitasatosporales</taxon>
        <taxon>Streptomycetaceae</taxon>
        <taxon>Streptomyces</taxon>
    </lineage>
</organism>
<dbReference type="InterPro" id="IPR050237">
    <property type="entry name" value="ATP-dep_AMP-bd_enzyme"/>
</dbReference>